<evidence type="ECO:0000313" key="2">
    <source>
        <dbReference type="Proteomes" id="UP000182334"/>
    </source>
</evidence>
<evidence type="ECO:0000313" key="1">
    <source>
        <dbReference type="EMBL" id="SGZ52017.1"/>
    </source>
</evidence>
<accession>A0A1L0BKZ2</accession>
<proteinExistence type="predicted"/>
<protein>
    <submittedName>
        <fullName evidence="1">CIC11C00000005095</fullName>
    </submittedName>
</protein>
<reference evidence="1 2" key="1">
    <citation type="submission" date="2016-10" db="EMBL/GenBank/DDBJ databases">
        <authorList>
            <person name="de Groot N.N."/>
        </authorList>
    </citation>
    <scope>NUCLEOTIDE SEQUENCE [LARGE SCALE GENOMIC DNA]</scope>
    <source>
        <strain evidence="1 2">CBS 141442</strain>
    </source>
</reference>
<organism evidence="1 2">
    <name type="scientific">Sungouiella intermedia</name>
    <dbReference type="NCBI Taxonomy" id="45354"/>
    <lineage>
        <taxon>Eukaryota</taxon>
        <taxon>Fungi</taxon>
        <taxon>Dikarya</taxon>
        <taxon>Ascomycota</taxon>
        <taxon>Saccharomycotina</taxon>
        <taxon>Pichiomycetes</taxon>
        <taxon>Metschnikowiaceae</taxon>
        <taxon>Sungouiella</taxon>
    </lineage>
</organism>
<dbReference type="AlphaFoldDB" id="A0A1L0BKZ2"/>
<gene>
    <name evidence="1" type="ORF">SAMEA4029010_CIC11G00000005095</name>
</gene>
<keyword evidence="2" id="KW-1185">Reference proteome</keyword>
<dbReference type="OrthoDB" id="4091087at2759"/>
<name>A0A1L0BKZ2_9ASCO</name>
<dbReference type="EMBL" id="LT635758">
    <property type="protein sequence ID" value="SGZ52017.1"/>
    <property type="molecule type" value="Genomic_DNA"/>
</dbReference>
<sequence>MIMLRRLYSITCKAPTPISKIEFKQKLNSLPFASVTLHQPPQNRDWRNEPHISNKSLPSKPIDIRGVDAAAYPHLQKKLLLRGIPVLVQNKFFSVKFVDSTHHLSLVRKSNIAYTFSNYGTPVLNDNSLAIAFKEYKGTYKNLDFFKSQPHGTDTACARIQYRKRVKRSLFEALHHEIPNSNDTEIRSVSGIFLFRFSTCPSTAEDFALVDKDLKAGIATILRNKQYKAKLQLVTKQQNKEFKNGKALVKQVTMENTLGAKRVPGYYPKLPFILEKI</sequence>
<dbReference type="Proteomes" id="UP000182334">
    <property type="component" value="Chromosome III"/>
</dbReference>